<dbReference type="InterPro" id="IPR014031">
    <property type="entry name" value="Ketoacyl_synth_C"/>
</dbReference>
<dbReference type="Gene3D" id="3.40.47.10">
    <property type="match status" value="1"/>
</dbReference>
<dbReference type="CDD" id="cd00833">
    <property type="entry name" value="PKS"/>
    <property type="match status" value="1"/>
</dbReference>
<keyword evidence="4" id="KW-0521">NADP</keyword>
<dbReference type="InterPro" id="IPR018201">
    <property type="entry name" value="Ketoacyl_synth_AS"/>
</dbReference>
<dbReference type="Pfam" id="PF08240">
    <property type="entry name" value="ADH_N"/>
    <property type="match status" value="1"/>
</dbReference>
<dbReference type="InterPro" id="IPR049900">
    <property type="entry name" value="PKS_mFAS_DH"/>
</dbReference>
<evidence type="ECO:0000256" key="6">
    <source>
        <dbReference type="ARBA" id="ARBA00023268"/>
    </source>
</evidence>
<evidence type="ECO:0000256" key="5">
    <source>
        <dbReference type="ARBA" id="ARBA00023002"/>
    </source>
</evidence>
<dbReference type="Gene3D" id="3.10.129.110">
    <property type="entry name" value="Polyketide synthase dehydratase"/>
    <property type="match status" value="1"/>
</dbReference>
<dbReference type="SUPFAM" id="SSF50129">
    <property type="entry name" value="GroES-like"/>
    <property type="match status" value="1"/>
</dbReference>
<dbReference type="Gene3D" id="3.90.180.10">
    <property type="entry name" value="Medium-chain alcohol dehydrogenases, catalytic domain"/>
    <property type="match status" value="1"/>
</dbReference>
<dbReference type="Pfam" id="PF02801">
    <property type="entry name" value="Ketoacyl-synt_C"/>
    <property type="match status" value="1"/>
</dbReference>
<dbReference type="SUPFAM" id="SSF53335">
    <property type="entry name" value="S-adenosyl-L-methionine-dependent methyltransferases"/>
    <property type="match status" value="1"/>
</dbReference>
<dbReference type="InterPro" id="IPR057326">
    <property type="entry name" value="KR_dom"/>
</dbReference>
<organism evidence="13 14">
    <name type="scientific">Aspergillus violaceofuscus (strain CBS 115571)</name>
    <dbReference type="NCBI Taxonomy" id="1450538"/>
    <lineage>
        <taxon>Eukaryota</taxon>
        <taxon>Fungi</taxon>
        <taxon>Dikarya</taxon>
        <taxon>Ascomycota</taxon>
        <taxon>Pezizomycotina</taxon>
        <taxon>Eurotiomycetes</taxon>
        <taxon>Eurotiomycetidae</taxon>
        <taxon>Eurotiales</taxon>
        <taxon>Aspergillaceae</taxon>
        <taxon>Aspergillus</taxon>
    </lineage>
</organism>
<dbReference type="InterPro" id="IPR042104">
    <property type="entry name" value="PKS_dehydratase_sf"/>
</dbReference>
<dbReference type="STRING" id="1450538.A0A2V5HQX0"/>
<dbReference type="InterPro" id="IPR050091">
    <property type="entry name" value="PKS_NRPS_Biosynth_Enz"/>
</dbReference>
<evidence type="ECO:0000256" key="9">
    <source>
        <dbReference type="SAM" id="MobiDB-lite"/>
    </source>
</evidence>
<dbReference type="PROSITE" id="PS50075">
    <property type="entry name" value="CARRIER"/>
    <property type="match status" value="1"/>
</dbReference>
<dbReference type="Pfam" id="PF14765">
    <property type="entry name" value="PS-DH"/>
    <property type="match status" value="1"/>
</dbReference>
<dbReference type="SUPFAM" id="SSF55048">
    <property type="entry name" value="Probable ACP-binding domain of malonyl-CoA ACP transacylase"/>
    <property type="match status" value="1"/>
</dbReference>
<dbReference type="InterPro" id="IPR036291">
    <property type="entry name" value="NAD(P)-bd_dom_sf"/>
</dbReference>
<dbReference type="Gene3D" id="3.40.366.10">
    <property type="entry name" value="Malonyl-Coenzyme A Acyl Carrier Protein, domain 2"/>
    <property type="match status" value="1"/>
</dbReference>
<dbReference type="InterPro" id="IPR013154">
    <property type="entry name" value="ADH-like_N"/>
</dbReference>
<keyword evidence="5" id="KW-0560">Oxidoreductase</keyword>
<dbReference type="Pfam" id="PF00109">
    <property type="entry name" value="ketoacyl-synt"/>
    <property type="match status" value="1"/>
</dbReference>
<dbReference type="GO" id="GO:0031177">
    <property type="term" value="F:phosphopantetheine binding"/>
    <property type="evidence" value="ECO:0007669"/>
    <property type="project" value="InterPro"/>
</dbReference>
<feature type="domain" description="Carrier" evidence="10">
    <location>
        <begin position="2491"/>
        <end position="2568"/>
    </location>
</feature>
<evidence type="ECO:0000256" key="4">
    <source>
        <dbReference type="ARBA" id="ARBA00022857"/>
    </source>
</evidence>
<dbReference type="GO" id="GO:0006633">
    <property type="term" value="P:fatty acid biosynthetic process"/>
    <property type="evidence" value="ECO:0007669"/>
    <property type="project" value="InterPro"/>
</dbReference>
<dbReference type="InterPro" id="IPR011032">
    <property type="entry name" value="GroES-like_sf"/>
</dbReference>
<gene>
    <name evidence="13" type="ORF">BO99DRAFT_428250</name>
</gene>
<feature type="domain" description="PKS/mFAS DH" evidence="12">
    <location>
        <begin position="964"/>
        <end position="1276"/>
    </location>
</feature>
<dbReference type="InterPro" id="IPR016035">
    <property type="entry name" value="Acyl_Trfase/lysoPLipase"/>
</dbReference>
<keyword evidence="2" id="KW-0597">Phosphoprotein</keyword>
<dbReference type="SUPFAM" id="SSF52151">
    <property type="entry name" value="FabD/lysophospholipase-like"/>
    <property type="match status" value="1"/>
</dbReference>
<dbReference type="InterPro" id="IPR009081">
    <property type="entry name" value="PP-bd_ACP"/>
</dbReference>
<keyword evidence="1" id="KW-0596">Phosphopantetheine</keyword>
<dbReference type="InterPro" id="IPR036736">
    <property type="entry name" value="ACP-like_sf"/>
</dbReference>
<feature type="region of interest" description="C-terminal hotdog fold" evidence="8">
    <location>
        <begin position="1116"/>
        <end position="1276"/>
    </location>
</feature>
<feature type="active site" description="Proton donor; for dehydratase activity" evidence="8">
    <location>
        <position position="1187"/>
    </location>
</feature>
<dbReference type="InterPro" id="IPR020841">
    <property type="entry name" value="PKS_Beta-ketoAc_synthase_dom"/>
</dbReference>
<dbReference type="SUPFAM" id="SSF47336">
    <property type="entry name" value="ACP-like"/>
    <property type="match status" value="1"/>
</dbReference>
<dbReference type="InterPro" id="IPR016036">
    <property type="entry name" value="Malonyl_transacylase_ACP-bd"/>
</dbReference>
<dbReference type="InterPro" id="IPR032821">
    <property type="entry name" value="PKS_assoc"/>
</dbReference>
<dbReference type="PANTHER" id="PTHR43775:SF29">
    <property type="entry name" value="ASPERFURANONE POLYKETIDE SYNTHASE AFOG-RELATED"/>
    <property type="match status" value="1"/>
</dbReference>
<dbReference type="Gene3D" id="3.40.50.150">
    <property type="entry name" value="Vaccinia Virus protein VP39"/>
    <property type="match status" value="1"/>
</dbReference>
<dbReference type="PANTHER" id="PTHR43775">
    <property type="entry name" value="FATTY ACID SYNTHASE"/>
    <property type="match status" value="1"/>
</dbReference>
<dbReference type="InterPro" id="IPR049552">
    <property type="entry name" value="PKS_DH_N"/>
</dbReference>
<dbReference type="SMART" id="SM00825">
    <property type="entry name" value="PKS_KS"/>
    <property type="match status" value="1"/>
</dbReference>
<dbReference type="InterPro" id="IPR056501">
    <property type="entry name" value="NAD-bd_HRPKS_sdrA"/>
</dbReference>
<dbReference type="Gene3D" id="1.10.1200.10">
    <property type="entry name" value="ACP-like"/>
    <property type="match status" value="1"/>
</dbReference>
<protein>
    <submittedName>
        <fullName evidence="13">Uncharacterized protein</fullName>
    </submittedName>
</protein>
<dbReference type="GO" id="GO:0044550">
    <property type="term" value="P:secondary metabolite biosynthetic process"/>
    <property type="evidence" value="ECO:0007669"/>
    <property type="project" value="TreeGrafter"/>
</dbReference>
<dbReference type="PROSITE" id="PS52004">
    <property type="entry name" value="KS3_2"/>
    <property type="match status" value="1"/>
</dbReference>
<feature type="active site" description="Proton acceptor; for dehydratase activity" evidence="8">
    <location>
        <position position="996"/>
    </location>
</feature>
<evidence type="ECO:0000259" key="11">
    <source>
        <dbReference type="PROSITE" id="PS52004"/>
    </source>
</evidence>
<dbReference type="Pfam" id="PF23297">
    <property type="entry name" value="ACP_SdgA_C"/>
    <property type="match status" value="1"/>
</dbReference>
<dbReference type="InterPro" id="IPR016039">
    <property type="entry name" value="Thiolase-like"/>
</dbReference>
<keyword evidence="3" id="KW-0808">Transferase</keyword>
<dbReference type="SUPFAM" id="SSF53901">
    <property type="entry name" value="Thiolase-like"/>
    <property type="match status" value="1"/>
</dbReference>
<dbReference type="InterPro" id="IPR020843">
    <property type="entry name" value="ER"/>
</dbReference>
<dbReference type="Pfam" id="PF21089">
    <property type="entry name" value="PKS_DH_N"/>
    <property type="match status" value="1"/>
</dbReference>
<dbReference type="InterPro" id="IPR014030">
    <property type="entry name" value="Ketoacyl_synth_N"/>
</dbReference>
<dbReference type="OMA" id="RGCIQAT"/>
<evidence type="ECO:0000259" key="12">
    <source>
        <dbReference type="PROSITE" id="PS52019"/>
    </source>
</evidence>
<dbReference type="EMBL" id="KZ825103">
    <property type="protein sequence ID" value="PYI23983.1"/>
    <property type="molecule type" value="Genomic_DNA"/>
</dbReference>
<dbReference type="SMART" id="SM00827">
    <property type="entry name" value="PKS_AT"/>
    <property type="match status" value="1"/>
</dbReference>
<keyword evidence="7" id="KW-0012">Acyltransferase</keyword>
<keyword evidence="6" id="KW-0511">Multifunctional enzyme</keyword>
<evidence type="ECO:0000313" key="13">
    <source>
        <dbReference type="EMBL" id="PYI23983.1"/>
    </source>
</evidence>
<dbReference type="InterPro" id="IPR013217">
    <property type="entry name" value="Methyltransf_12"/>
</dbReference>
<feature type="region of interest" description="N-terminal hotdog fold" evidence="8">
    <location>
        <begin position="964"/>
        <end position="1097"/>
    </location>
</feature>
<evidence type="ECO:0000259" key="10">
    <source>
        <dbReference type="PROSITE" id="PS50075"/>
    </source>
</evidence>
<dbReference type="PROSITE" id="PS52019">
    <property type="entry name" value="PKS_MFAS_DH"/>
    <property type="match status" value="1"/>
</dbReference>
<dbReference type="InterPro" id="IPR029063">
    <property type="entry name" value="SAM-dependent_MTases_sf"/>
</dbReference>
<dbReference type="SMART" id="SM00829">
    <property type="entry name" value="PKS_ER"/>
    <property type="match status" value="1"/>
</dbReference>
<dbReference type="SMART" id="SM00823">
    <property type="entry name" value="PKS_PP"/>
    <property type="match status" value="1"/>
</dbReference>
<reference evidence="13 14" key="1">
    <citation type="submission" date="2018-02" db="EMBL/GenBank/DDBJ databases">
        <title>The genomes of Aspergillus section Nigri reveals drivers in fungal speciation.</title>
        <authorList>
            <consortium name="DOE Joint Genome Institute"/>
            <person name="Vesth T.C."/>
            <person name="Nybo J."/>
            <person name="Theobald S."/>
            <person name="Brandl J."/>
            <person name="Frisvad J.C."/>
            <person name="Nielsen K.F."/>
            <person name="Lyhne E.K."/>
            <person name="Kogle M.E."/>
            <person name="Kuo A."/>
            <person name="Riley R."/>
            <person name="Clum A."/>
            <person name="Nolan M."/>
            <person name="Lipzen A."/>
            <person name="Salamov A."/>
            <person name="Henrissat B."/>
            <person name="Wiebenga A."/>
            <person name="De vries R.P."/>
            <person name="Grigoriev I.V."/>
            <person name="Mortensen U.H."/>
            <person name="Andersen M.R."/>
            <person name="Baker S.E."/>
        </authorList>
    </citation>
    <scope>NUCLEOTIDE SEQUENCE [LARGE SCALE GENOMIC DNA]</scope>
    <source>
        <strain evidence="13 14">CBS 115571</strain>
    </source>
</reference>
<dbReference type="Pfam" id="PF08242">
    <property type="entry name" value="Methyltransf_12"/>
    <property type="match status" value="1"/>
</dbReference>
<dbReference type="Pfam" id="PF08659">
    <property type="entry name" value="KR"/>
    <property type="match status" value="1"/>
</dbReference>
<dbReference type="Gene3D" id="3.40.50.720">
    <property type="entry name" value="NAD(P)-binding Rossmann-like Domain"/>
    <property type="match status" value="2"/>
</dbReference>
<dbReference type="Pfam" id="PF00698">
    <property type="entry name" value="Acyl_transf_1"/>
    <property type="match status" value="1"/>
</dbReference>
<dbReference type="InterPro" id="IPR020806">
    <property type="entry name" value="PKS_PP-bd"/>
</dbReference>
<dbReference type="InterPro" id="IPR013968">
    <property type="entry name" value="PKS_KR"/>
</dbReference>
<feature type="region of interest" description="Disordered" evidence="9">
    <location>
        <begin position="454"/>
        <end position="475"/>
    </location>
</feature>
<dbReference type="Pfam" id="PF23114">
    <property type="entry name" value="NAD-bd_HRPKS_sdrA"/>
    <property type="match status" value="1"/>
</dbReference>
<evidence type="ECO:0000256" key="1">
    <source>
        <dbReference type="ARBA" id="ARBA00022450"/>
    </source>
</evidence>
<dbReference type="SUPFAM" id="SSF51735">
    <property type="entry name" value="NAD(P)-binding Rossmann-fold domains"/>
    <property type="match status" value="2"/>
</dbReference>
<evidence type="ECO:0000256" key="8">
    <source>
        <dbReference type="PROSITE-ProRule" id="PRU01363"/>
    </source>
</evidence>
<dbReference type="PROSITE" id="PS00606">
    <property type="entry name" value="KS3_1"/>
    <property type="match status" value="1"/>
</dbReference>
<dbReference type="Pfam" id="PF16197">
    <property type="entry name" value="KAsynt_C_assoc"/>
    <property type="match status" value="1"/>
</dbReference>
<feature type="domain" description="Ketosynthase family 3 (KS3)" evidence="11">
    <location>
        <begin position="15"/>
        <end position="440"/>
    </location>
</feature>
<dbReference type="SMART" id="SM00826">
    <property type="entry name" value="PKS_DH"/>
    <property type="match status" value="1"/>
</dbReference>
<proteinExistence type="predicted"/>
<evidence type="ECO:0000256" key="7">
    <source>
        <dbReference type="ARBA" id="ARBA00023315"/>
    </source>
</evidence>
<sequence length="2572" mass="283310">MQDMSPCLEEDNYDAPALAVVGFAFEFPPDATTSDSLWEMISKGRSASTDFPQDRMNIDAFYHPSQERPSTIPVRGGNFIREDLGAFDAPFFSITPGEAACMDPQHRRMLETTYRALEDAGIPIQKCSGSDTAVYTGCFTNDYINLLQQDFELDQTHAAMGIAPSMLANRISWFFNLKGTSMNLDSACSSSLIALHLAAQELHAGHCSMALVGGANLVYHPNFMKIMSAFNFLSPDSRSWSFDSRANGYARGEGLVMLVLKRVADALRDGDCIRAVIRNTGSNQDGRTPGITQPSLQSQLDLIKHTYRQAGISMKLTRFFEAHGPGTPVGDPIEANAIGQAFAGHCTTEDPLYIGSIKANIGHLEGASGLAGLVKTILVLEHGVIPPIAGFESLNPRIDAAKLCLEFPKEAVPWPSTGPRRACVNSFGFGGTNATVILDDAYHYLEHNGLKGFHRTRPLPPTKTPSAPNESEDDLEMQRDVSVLRLPRLLVWSAADRSAAEKLGASYHEYVRHHPGDMADVAYTLAARRSQLTWRGFAVTGLDNITPEITSQQTPLRSRDGARLAFVFTGQGAQYLGMGRELLAQPMFLEIVNLLDADLRSLGCPWSLKWLLETAESETPIHQPEYSQPATTCLQIALVDLLERFGVTPTLVLGHSSGEIAAAYTAGALSRSAAVKVAYYRGQLSSQLARQKTNLSMMAVGISQSKVQAYLDRLHQLEGTIEVEIGCVNSPNAITLTGLVDQLGTLQQWLEADGVFARKLRVPTAYHSSAMKAIAQDYRLAMGDLARRPESTSIPMISSVTEDVVTNTMLANADYWVRNLTSTVKFEGALSRLLLLTQNRKQSRKQLGRRLPVDLGITHLLEIGPHKALQGPISETIRAYPVSDKPLYMSLLERKQDAYLSLLRTAGQLFCAGHAVDILRVNGLEDIPRPMPSNLPPYPFNHQRSYWKEGRLSKNFRFPPVPRHDLLGRRSLDWNPQVAQWRNVVRLAELPWLRDHTIDGQIIFPGTGMVIMAVEALRQLPWAESDLTSIEIRDARFLHAIRFPEGSEQLETQLTLTTEWAKESTENPWSQFRLFTIEDDSYIECCRGLIRGSIDRELQARQLPFSSGTSFQDWVTALSSACQSSQDAYENPTGSSVQYGPCFQNLRNMRLGSGGKAIAHVDLSTWKTTGPSDEWTPQYTVHPVTMDGLAQLVVPALAHECDDLPTMVPVRAASIWINLEGPSMFNDGEILVAAQCSRRSNRGAKADVVGTSVDGSHLALYIEGLETTFISETSPGAGQGSELARNLCTSLIWKADIDMLSGEQLLEEVCRGRPSEPRGALERHESLQLAIVGFLDEAIRYTDQHPDLSIPFYLRRYVDWMRYQRDRLYDSLLATANGSILRDPSAQNQLVMDIKKTGIEGYFFMHVGQNLMAILLGDTDPLDVMFRNGLADRYYEQMLANEHHAYPISRYLDLQCFKNPSLKILEVGAGTGGQTLCALQSLCSEGVQKCAQYDYTDISPAFFPQAREKFQDFLDIMRFQTCDISRDPVSQSFEQGSYDLVLASHVLHATDRLDVSLQNIKKLLKPGGKLLLVETTDPDALQIPFAFGLLKGWWSPLSHEARSDYSPCLTLSQWDQCLKRNGFSGIEIEIPGQEYPACQYSSIIISSATAEDNEVPVSTEDLVVVRDPTRAYQCDVAATITADQHARICTLDEAAQLSIKPATLIVVLLEMEAILLAGLHATTYTLLQRLMTQAKNVLWVTRPLVEGERLPQHSLVEGFGRTLASEDSARKFVTLALHGHETAGQATRTILQLTSQMIGQPVDMMETTFATSDGVLNIPRVLQNEHMNKIIHQYTRDRGDEQWDLNKELGSIHRAATLITGARGRPDAVEYREKSEALSSMIADDEVVIQVQAFGLTPRDYLVASGQLEQGDLGTQCSGIIHQAAARSGFKPGDRVCAIGTAMAGTLIRTKASAVVAIPSDLSFTDAAALPTPLWLAFYSLDHLVKLNTDDDTVLITEACTNFGQMAVQLATYRGVRVLATATSEAQKAFLCANFGLPECDVFLSNDHLLASKPKQITEGKGLDVIIGSYNAEANPTLNQCLAPCGRMVEISWGQVSHSQRARQMLTPNTSYTLLDLVDLLNRKPRSAHGVFQRAMEWFFEGQSKPPQSVHVYQAGKEQEVLQQYQEANMIGEPVIIFENAMPLMVNCSSKSRYLFPENASYVIAGGLGGLGRSFARWMASRGARHLILLSRSGPSTSTTQAFVKELEDLGVQVVTPKVDISDISHLDQVLTQLSGTMPPVRGCIQATVALRDNLYDNMTYEDWSISTDSKVTGSWNLHRALPKDLDFFILLSSLNGIFGSRAQANYAAGNTFKDALAHHRLAQKQKAVSIDLGLMVAEGVVAESEFLLSAMRRIGHLMEIAQDELLALLDYYCDPALPLLSATEAQVIVGIELPADVTAKGIDLHHSIRRPLFSHLFRMGSRTTIGGAAAGPSLVLDHPAILRTLPSVEEATEQIVQWVTAKVGHILGLSAADIDPGKPVHTYGIDSLVAVDLKNWFDREIGASVTVFDLMGNTPLRRLGEMAAEKSRYRV</sequence>
<dbReference type="GO" id="GO:0004312">
    <property type="term" value="F:fatty acid synthase activity"/>
    <property type="evidence" value="ECO:0007669"/>
    <property type="project" value="TreeGrafter"/>
</dbReference>
<dbReference type="GO" id="GO:0004315">
    <property type="term" value="F:3-oxoacyl-[acyl-carrier-protein] synthase activity"/>
    <property type="evidence" value="ECO:0007669"/>
    <property type="project" value="InterPro"/>
</dbReference>
<dbReference type="Gene3D" id="3.30.70.3290">
    <property type="match status" value="1"/>
</dbReference>
<dbReference type="CDD" id="cd05195">
    <property type="entry name" value="enoyl_red"/>
    <property type="match status" value="1"/>
</dbReference>
<name>A0A2V5HQX0_ASPV1</name>
<dbReference type="InterPro" id="IPR049551">
    <property type="entry name" value="PKS_DH_C"/>
</dbReference>
<dbReference type="GO" id="GO:0016491">
    <property type="term" value="F:oxidoreductase activity"/>
    <property type="evidence" value="ECO:0007669"/>
    <property type="project" value="UniProtKB-KW"/>
</dbReference>
<evidence type="ECO:0000256" key="3">
    <source>
        <dbReference type="ARBA" id="ARBA00022679"/>
    </source>
</evidence>
<accession>A0A2V5HQX0</accession>
<evidence type="ECO:0000256" key="2">
    <source>
        <dbReference type="ARBA" id="ARBA00022553"/>
    </source>
</evidence>
<keyword evidence="14" id="KW-1185">Reference proteome</keyword>
<dbReference type="Proteomes" id="UP000249829">
    <property type="component" value="Unassembled WGS sequence"/>
</dbReference>
<dbReference type="InterPro" id="IPR001227">
    <property type="entry name" value="Ac_transferase_dom_sf"/>
</dbReference>
<dbReference type="SMART" id="SM00822">
    <property type="entry name" value="PKS_KR"/>
    <property type="match status" value="1"/>
</dbReference>
<dbReference type="InterPro" id="IPR014043">
    <property type="entry name" value="Acyl_transferase_dom"/>
</dbReference>
<evidence type="ECO:0000313" key="14">
    <source>
        <dbReference type="Proteomes" id="UP000249829"/>
    </source>
</evidence>
<dbReference type="InterPro" id="IPR020807">
    <property type="entry name" value="PKS_DH"/>
</dbReference>
<dbReference type="CDD" id="cd02440">
    <property type="entry name" value="AdoMet_MTases"/>
    <property type="match status" value="1"/>
</dbReference>